<dbReference type="STRING" id="37658.SAMN05661086_00019"/>
<reference evidence="4 5" key="1">
    <citation type="submission" date="2016-10" db="EMBL/GenBank/DDBJ databases">
        <authorList>
            <person name="de Groot N.N."/>
        </authorList>
    </citation>
    <scope>NUCLEOTIDE SEQUENCE [LARGE SCALE GENOMIC DNA]</scope>
    <source>
        <strain evidence="4 5">743A</strain>
    </source>
</reference>
<evidence type="ECO:0000259" key="3">
    <source>
        <dbReference type="PROSITE" id="PS51737"/>
    </source>
</evidence>
<dbReference type="GO" id="GO:0003677">
    <property type="term" value="F:DNA binding"/>
    <property type="evidence" value="ECO:0007669"/>
    <property type="project" value="InterPro"/>
</dbReference>
<dbReference type="Pfam" id="PF13408">
    <property type="entry name" value="Zn_ribbon_recom"/>
    <property type="match status" value="1"/>
</dbReference>
<dbReference type="PROSITE" id="PS51736">
    <property type="entry name" value="RECOMBINASES_3"/>
    <property type="match status" value="1"/>
</dbReference>
<dbReference type="PROSITE" id="PS51737">
    <property type="entry name" value="RECOMBINASE_DNA_BIND"/>
    <property type="match status" value="1"/>
</dbReference>
<protein>
    <submittedName>
        <fullName evidence="4">Site-specific DNA recombinase</fullName>
    </submittedName>
</protein>
<dbReference type="InterPro" id="IPR050639">
    <property type="entry name" value="SSR_resolvase"/>
</dbReference>
<evidence type="ECO:0000313" key="5">
    <source>
        <dbReference type="Proteomes" id="UP000199659"/>
    </source>
</evidence>
<dbReference type="PANTHER" id="PTHR30461">
    <property type="entry name" value="DNA-INVERTASE FROM LAMBDOID PROPHAGE"/>
    <property type="match status" value="1"/>
</dbReference>
<dbReference type="Gene3D" id="3.40.50.1390">
    <property type="entry name" value="Resolvase, N-terminal catalytic domain"/>
    <property type="match status" value="1"/>
</dbReference>
<evidence type="ECO:0000259" key="2">
    <source>
        <dbReference type="PROSITE" id="PS51736"/>
    </source>
</evidence>
<dbReference type="GO" id="GO:0000150">
    <property type="term" value="F:DNA strand exchange activity"/>
    <property type="evidence" value="ECO:0007669"/>
    <property type="project" value="InterPro"/>
</dbReference>
<dbReference type="InterPro" id="IPR006119">
    <property type="entry name" value="Resolv_N"/>
</dbReference>
<dbReference type="PANTHER" id="PTHR30461:SF23">
    <property type="entry name" value="DNA RECOMBINASE-RELATED"/>
    <property type="match status" value="1"/>
</dbReference>
<dbReference type="SUPFAM" id="SSF53041">
    <property type="entry name" value="Resolvase-like"/>
    <property type="match status" value="1"/>
</dbReference>
<dbReference type="RefSeq" id="WP_092558661.1">
    <property type="nucleotide sequence ID" value="NZ_FOYZ01000001.1"/>
</dbReference>
<accession>A0A1I6HIN9</accession>
<evidence type="ECO:0000256" key="1">
    <source>
        <dbReference type="SAM" id="Coils"/>
    </source>
</evidence>
<dbReference type="InterPro" id="IPR025827">
    <property type="entry name" value="Zn_ribbon_recom_dom"/>
</dbReference>
<keyword evidence="1" id="KW-0175">Coiled coil</keyword>
<organism evidence="4 5">
    <name type="scientific">Anaeromicropila populeti</name>
    <dbReference type="NCBI Taxonomy" id="37658"/>
    <lineage>
        <taxon>Bacteria</taxon>
        <taxon>Bacillati</taxon>
        <taxon>Bacillota</taxon>
        <taxon>Clostridia</taxon>
        <taxon>Lachnospirales</taxon>
        <taxon>Lachnospiraceae</taxon>
        <taxon>Anaeromicropila</taxon>
    </lineage>
</organism>
<dbReference type="Pfam" id="PF07508">
    <property type="entry name" value="Recombinase"/>
    <property type="match status" value="1"/>
</dbReference>
<sequence length="526" mass="61723">MSEAIYYAGAYLRLSREDAVKDGRSKAESNSIGSQRELIADYLVDKPEIRLVEVYVDDGFSGSNFERPEFKRMMEDVHLGKINLIIVKDLSRFGRDYIEAGRWIQRILPAFSVRFIAISDRYDSLTANKAESAFLLPIKNFINDSYCRDISQKVRSQQEIKRKQGEFTGSFAAYGYVKNPKNKNQLLIDAYPAQIVKQIFSWKLEGWSEKNIADKLNDKGVLSPLEYKKLCGLKYYSGFEKCTSARWSRETVKRILENQLYIGTLAQGKREKINYKINKRVYRPKSQWIIVENTHEAVINREDFYLVQKILQWDTRVTGHENVADIFSGLLRCGDCEQNMVRKTVSYQEKKNKYYICATYNKNTKQCSRHSIEAVVLEETVRQLLRWQFAVFFGSERLLGWRNDLNPKSPCSEAERQHQQTIVRECRRISRLMEAVEEKGRNKEISKEEQDTLYQIYKNQYEELKEVLRKQKADQEEWKKQSQEEEVNYFEKLNRSLVLRVIDQIQIIDAKTIQVVLCCQSSLITT</sequence>
<feature type="domain" description="Resolvase/invertase-type recombinase catalytic" evidence="2">
    <location>
        <begin position="7"/>
        <end position="165"/>
    </location>
</feature>
<proteinExistence type="predicted"/>
<dbReference type="SMART" id="SM00857">
    <property type="entry name" value="Resolvase"/>
    <property type="match status" value="1"/>
</dbReference>
<dbReference type="InterPro" id="IPR038109">
    <property type="entry name" value="DNA_bind_recomb_sf"/>
</dbReference>
<dbReference type="Proteomes" id="UP000199659">
    <property type="component" value="Unassembled WGS sequence"/>
</dbReference>
<dbReference type="Gene3D" id="3.90.1750.20">
    <property type="entry name" value="Putative Large Serine Recombinase, Chain B, Domain 2"/>
    <property type="match status" value="1"/>
</dbReference>
<name>A0A1I6HIN9_9FIRM</name>
<gene>
    <name evidence="4" type="ORF">SAMN05661086_00019</name>
</gene>
<dbReference type="EMBL" id="FOYZ01000001">
    <property type="protein sequence ID" value="SFR54268.1"/>
    <property type="molecule type" value="Genomic_DNA"/>
</dbReference>
<dbReference type="InterPro" id="IPR011109">
    <property type="entry name" value="DNA_bind_recombinase_dom"/>
</dbReference>
<feature type="coiled-coil region" evidence="1">
    <location>
        <begin position="447"/>
        <end position="488"/>
    </location>
</feature>
<dbReference type="AlphaFoldDB" id="A0A1I6HIN9"/>
<feature type="domain" description="Recombinase" evidence="3">
    <location>
        <begin position="173"/>
        <end position="317"/>
    </location>
</feature>
<dbReference type="Pfam" id="PF00239">
    <property type="entry name" value="Resolvase"/>
    <property type="match status" value="1"/>
</dbReference>
<dbReference type="InterPro" id="IPR036162">
    <property type="entry name" value="Resolvase-like_N_sf"/>
</dbReference>
<dbReference type="OrthoDB" id="9784557at2"/>
<evidence type="ECO:0000313" key="4">
    <source>
        <dbReference type="EMBL" id="SFR54268.1"/>
    </source>
</evidence>
<keyword evidence="5" id="KW-1185">Reference proteome</keyword>